<dbReference type="Pfam" id="PF00664">
    <property type="entry name" value="ABC_membrane"/>
    <property type="match status" value="2"/>
</dbReference>
<feature type="domain" description="ABC transmembrane type-1" evidence="10">
    <location>
        <begin position="422"/>
        <end position="640"/>
    </location>
</feature>
<evidence type="ECO:0000256" key="7">
    <source>
        <dbReference type="ARBA" id="ARBA00023136"/>
    </source>
</evidence>
<evidence type="ECO:0000259" key="10">
    <source>
        <dbReference type="PROSITE" id="PS50929"/>
    </source>
</evidence>
<dbReference type="InterPro" id="IPR003439">
    <property type="entry name" value="ABC_transporter-like_ATP-bd"/>
</dbReference>
<evidence type="ECO:0000256" key="6">
    <source>
        <dbReference type="ARBA" id="ARBA00022989"/>
    </source>
</evidence>
<comment type="subcellular location">
    <subcellularLocation>
        <location evidence="1">Membrane</location>
        <topology evidence="1">Multi-pass membrane protein</topology>
    </subcellularLocation>
</comment>
<dbReference type="PROSITE" id="PS50893">
    <property type="entry name" value="ABC_TRANSPORTER_2"/>
    <property type="match status" value="1"/>
</dbReference>
<dbReference type="SUPFAM" id="SSF90123">
    <property type="entry name" value="ABC transporter transmembrane region"/>
    <property type="match status" value="2"/>
</dbReference>
<keyword evidence="5" id="KW-0067">ATP-binding</keyword>
<dbReference type="Gene3D" id="3.40.50.300">
    <property type="entry name" value="P-loop containing nucleotide triphosphate hydrolases"/>
    <property type="match status" value="1"/>
</dbReference>
<comment type="similarity">
    <text evidence="2">Belongs to the ABC transporter superfamily. ABCB family. Multidrug resistance exporter (TC 3.A.1.201) subfamily.</text>
</comment>
<keyword evidence="4" id="KW-0547">Nucleotide-binding</keyword>
<dbReference type="Gene3D" id="1.20.1560.10">
    <property type="entry name" value="ABC transporter type 1, transmembrane domain"/>
    <property type="match status" value="2"/>
</dbReference>
<dbReference type="PANTHER" id="PTHR43394">
    <property type="entry name" value="ATP-DEPENDENT PERMEASE MDL1, MITOCHONDRIAL"/>
    <property type="match status" value="1"/>
</dbReference>
<evidence type="ECO:0000259" key="9">
    <source>
        <dbReference type="PROSITE" id="PS50893"/>
    </source>
</evidence>
<feature type="transmembrane region" description="Helical" evidence="8">
    <location>
        <begin position="542"/>
        <end position="564"/>
    </location>
</feature>
<keyword evidence="3 8" id="KW-0812">Transmembrane</keyword>
<keyword evidence="6 8" id="KW-1133">Transmembrane helix</keyword>
<feature type="transmembrane region" description="Helical" evidence="8">
    <location>
        <begin position="418"/>
        <end position="443"/>
    </location>
</feature>
<dbReference type="GO" id="GO:0016020">
    <property type="term" value="C:membrane"/>
    <property type="evidence" value="ECO:0007669"/>
    <property type="project" value="UniProtKB-SubCell"/>
</dbReference>
<organism evidence="11 12">
    <name type="scientific">Acanthosepion pharaonis</name>
    <name type="common">Pharaoh cuttlefish</name>
    <name type="synonym">Sepia pharaonis</name>
    <dbReference type="NCBI Taxonomy" id="158019"/>
    <lineage>
        <taxon>Eukaryota</taxon>
        <taxon>Metazoa</taxon>
        <taxon>Spiralia</taxon>
        <taxon>Lophotrochozoa</taxon>
        <taxon>Mollusca</taxon>
        <taxon>Cephalopoda</taxon>
        <taxon>Coleoidea</taxon>
        <taxon>Decapodiformes</taxon>
        <taxon>Sepiida</taxon>
        <taxon>Sepiina</taxon>
        <taxon>Sepiidae</taxon>
        <taxon>Acanthosepion</taxon>
    </lineage>
</organism>
<dbReference type="Proteomes" id="UP000597762">
    <property type="component" value="Unassembled WGS sequence"/>
</dbReference>
<comment type="caution">
    <text evidence="11">The sequence shown here is derived from an EMBL/GenBank/DDBJ whole genome shotgun (WGS) entry which is preliminary data.</text>
</comment>
<dbReference type="OrthoDB" id="6500128at2759"/>
<accession>A0A812CDC0</accession>
<dbReference type="PROSITE" id="PS50929">
    <property type="entry name" value="ABC_TM1F"/>
    <property type="match status" value="2"/>
</dbReference>
<dbReference type="Pfam" id="PF00005">
    <property type="entry name" value="ABC_tran"/>
    <property type="match status" value="1"/>
</dbReference>
<dbReference type="InterPro" id="IPR011527">
    <property type="entry name" value="ABC1_TM_dom"/>
</dbReference>
<dbReference type="GO" id="GO:0016887">
    <property type="term" value="F:ATP hydrolysis activity"/>
    <property type="evidence" value="ECO:0007669"/>
    <property type="project" value="InterPro"/>
</dbReference>
<evidence type="ECO:0000256" key="3">
    <source>
        <dbReference type="ARBA" id="ARBA00022692"/>
    </source>
</evidence>
<evidence type="ECO:0000256" key="5">
    <source>
        <dbReference type="ARBA" id="ARBA00022840"/>
    </source>
</evidence>
<dbReference type="GO" id="GO:0005524">
    <property type="term" value="F:ATP binding"/>
    <property type="evidence" value="ECO:0007669"/>
    <property type="project" value="UniProtKB-KW"/>
</dbReference>
<name>A0A812CDC0_ACAPH</name>
<dbReference type="PANTHER" id="PTHR43394:SF27">
    <property type="entry name" value="ATP-DEPENDENT TRANSLOCASE ABCB1-LIKE"/>
    <property type="match status" value="1"/>
</dbReference>
<dbReference type="GO" id="GO:0140359">
    <property type="term" value="F:ABC-type transporter activity"/>
    <property type="evidence" value="ECO:0007669"/>
    <property type="project" value="InterPro"/>
</dbReference>
<evidence type="ECO:0000256" key="8">
    <source>
        <dbReference type="SAM" id="Phobius"/>
    </source>
</evidence>
<evidence type="ECO:0000256" key="2">
    <source>
        <dbReference type="ARBA" id="ARBA00007577"/>
    </source>
</evidence>
<evidence type="ECO:0000256" key="4">
    <source>
        <dbReference type="ARBA" id="ARBA00022741"/>
    </source>
</evidence>
<protein>
    <submittedName>
        <fullName evidence="11">ABCB1</fullName>
    </submittedName>
</protein>
<proteinExistence type="inferred from homology"/>
<sequence>MYIWSFVKEKQLIRVRQALIQSLFTKDISWFDQHQRGEISSKLLSDIEILERGMGETIAMTIQWISAVVALLINSFVQSPDISKTYTQREENGKILVKKALIPAIDNIRLFAAFQSQEFEAKRLFKKFKFARHMTFRKYLCYGIKNGSFWMLAFLLLMDSNRVVPCPGRQNVTGRSHSGNSWSFDERHFCRTSLSLLGVYSSASELKVLNGFQLTVKQNQTVALVGPTGCGKSTVPQLILRFYDAKKGQVLISGTYIKEMKLQNLRRHIGFVSQKSSLLSGSVADNIRLGHESVTREQIVNAAKLANAHEFIMKLPQGYNTLINEDGNQLTDNEKLRISIARALVRNPKILLLDEVTSALDNASEKIVLKAIEKAQVGRTTIISNFLVYLKHQKNDLIVPRFSCSLMKRLLKLNFPDWSYAVIGSLASIAVGLIGPLMALFIAEFIRIFSLKNADDQYTARRDAAAQLMVVGAFLAPVNYLQNFCFAQTDSKLTMRMRDLLFKALLKQDMSYFDNPINNRDSLVNKFIHDAVDVNGATSLKLAMILQAVSSIISCIVICFVYSWQLAFPMLGIFLPTLIILNYIIGRLYFPEKIWKVNDLQEFLRKITQEAFANIKILAILVKEENFIRKCRDIVQFMYK</sequence>
<evidence type="ECO:0000313" key="12">
    <source>
        <dbReference type="Proteomes" id="UP000597762"/>
    </source>
</evidence>
<keyword evidence="7 8" id="KW-0472">Membrane</keyword>
<dbReference type="InterPro" id="IPR036640">
    <property type="entry name" value="ABC1_TM_sf"/>
</dbReference>
<dbReference type="SMART" id="SM00382">
    <property type="entry name" value="AAA"/>
    <property type="match status" value="1"/>
</dbReference>
<dbReference type="EMBL" id="CAHIKZ030001287">
    <property type="protein sequence ID" value="CAE1258789.1"/>
    <property type="molecule type" value="Genomic_DNA"/>
</dbReference>
<evidence type="ECO:0000313" key="11">
    <source>
        <dbReference type="EMBL" id="CAE1258789.1"/>
    </source>
</evidence>
<dbReference type="AlphaFoldDB" id="A0A812CDC0"/>
<gene>
    <name evidence="11" type="ORF">SPHA_31388</name>
</gene>
<feature type="transmembrane region" description="Helical" evidence="8">
    <location>
        <begin position="570"/>
        <end position="590"/>
    </location>
</feature>
<dbReference type="InterPro" id="IPR027417">
    <property type="entry name" value="P-loop_NTPase"/>
</dbReference>
<keyword evidence="12" id="KW-1185">Reference proteome</keyword>
<feature type="domain" description="ABC transmembrane type-1" evidence="10">
    <location>
        <begin position="2"/>
        <end position="80"/>
    </location>
</feature>
<dbReference type="InterPro" id="IPR039421">
    <property type="entry name" value="Type_1_exporter"/>
</dbReference>
<evidence type="ECO:0000256" key="1">
    <source>
        <dbReference type="ARBA" id="ARBA00004141"/>
    </source>
</evidence>
<dbReference type="SUPFAM" id="SSF52540">
    <property type="entry name" value="P-loop containing nucleoside triphosphate hydrolases"/>
    <property type="match status" value="1"/>
</dbReference>
<reference evidence="11" key="1">
    <citation type="submission" date="2021-01" db="EMBL/GenBank/DDBJ databases">
        <authorList>
            <person name="Li R."/>
            <person name="Bekaert M."/>
        </authorList>
    </citation>
    <scope>NUCLEOTIDE SEQUENCE</scope>
    <source>
        <strain evidence="11">Farmed</strain>
    </source>
</reference>
<feature type="domain" description="ABC transporter" evidence="9">
    <location>
        <begin position="194"/>
        <end position="434"/>
    </location>
</feature>
<dbReference type="InterPro" id="IPR003593">
    <property type="entry name" value="AAA+_ATPase"/>
</dbReference>